<evidence type="ECO:0000313" key="4">
    <source>
        <dbReference type="Ensembl" id="ENSGACP00000052590.1"/>
    </source>
</evidence>
<reference evidence="4" key="2">
    <citation type="submission" date="2025-08" db="UniProtKB">
        <authorList>
            <consortium name="Ensembl"/>
        </authorList>
    </citation>
    <scope>IDENTIFICATION</scope>
</reference>
<name>A0AAQ4QNQ0_GASAC</name>
<feature type="transmembrane region" description="Helical" evidence="2">
    <location>
        <begin position="182"/>
        <end position="200"/>
    </location>
</feature>
<accession>A0AAQ4QNQ0</accession>
<sequence>MKKQQKVRLKILLLHHFLVPAERLGGKRVRTSGLLIFIAFLLHVIMRWLLAGCWGLAFISFSVAPDSDITQKPRFYGVRTRRDVGICCLSPQVGLVPGAMWYKADRHGEEEANRRKIVASKKYQFFDSHSQKKYLLVHNVRVEDSGVYFCKLNGTWGPGTALQVARVVDVPTAVHRTKMKDGLIVLQGLLLAACIAAVLLRKRQLSEKKEIIYEEPETDHIYEGLAIESCGGGEYEELSVYARADETEAPWE</sequence>
<evidence type="ECO:0000259" key="3">
    <source>
        <dbReference type="PROSITE" id="PS50835"/>
    </source>
</evidence>
<dbReference type="GeneTree" id="ENSGT00730000111991"/>
<dbReference type="PROSITE" id="PS50835">
    <property type="entry name" value="IG_LIKE"/>
    <property type="match status" value="1"/>
</dbReference>
<dbReference type="Gene3D" id="2.60.40.10">
    <property type="entry name" value="Immunoglobulins"/>
    <property type="match status" value="1"/>
</dbReference>
<dbReference type="GO" id="GO:0019815">
    <property type="term" value="C:B cell receptor complex"/>
    <property type="evidence" value="ECO:0007669"/>
    <property type="project" value="TreeGrafter"/>
</dbReference>
<dbReference type="Ensembl" id="ENSGACT00000074128.1">
    <property type="protein sequence ID" value="ENSGACP00000052590.1"/>
    <property type="gene ID" value="ENSGACG00000003531.2"/>
</dbReference>
<keyword evidence="2" id="KW-1133">Transmembrane helix</keyword>
<dbReference type="PANTHER" id="PTHR14334:SF2">
    <property type="entry name" value="B-CELL ANTIGEN RECEPTOR COMPLEX-ASSOCIATED PROTEIN BETA CHAIN"/>
    <property type="match status" value="1"/>
</dbReference>
<evidence type="ECO:0000256" key="2">
    <source>
        <dbReference type="SAM" id="Phobius"/>
    </source>
</evidence>
<dbReference type="PANTHER" id="PTHR14334">
    <property type="entry name" value="B-CELL ANTIGEN RECEPTOR COMPLEX-ASSOCIATED PROTEIN"/>
    <property type="match status" value="1"/>
</dbReference>
<dbReference type="InterPro" id="IPR036179">
    <property type="entry name" value="Ig-like_dom_sf"/>
</dbReference>
<dbReference type="SUPFAM" id="SSF48726">
    <property type="entry name" value="Immunoglobulin"/>
    <property type="match status" value="1"/>
</dbReference>
<protein>
    <recommendedName>
        <fullName evidence="3">Ig-like domain-containing protein</fullName>
    </recommendedName>
</protein>
<evidence type="ECO:0000313" key="5">
    <source>
        <dbReference type="Proteomes" id="UP000007635"/>
    </source>
</evidence>
<feature type="transmembrane region" description="Helical" evidence="2">
    <location>
        <begin position="33"/>
        <end position="63"/>
    </location>
</feature>
<dbReference type="InterPro" id="IPR013783">
    <property type="entry name" value="Ig-like_fold"/>
</dbReference>
<dbReference type="AlphaFoldDB" id="A0AAQ4QNQ0"/>
<keyword evidence="2" id="KW-0472">Membrane</keyword>
<feature type="domain" description="Ig-like" evidence="3">
    <location>
        <begin position="65"/>
        <end position="165"/>
    </location>
</feature>
<dbReference type="GO" id="GO:0050853">
    <property type="term" value="P:B cell receptor signaling pathway"/>
    <property type="evidence" value="ECO:0007669"/>
    <property type="project" value="TreeGrafter"/>
</dbReference>
<dbReference type="GO" id="GO:0030183">
    <property type="term" value="P:B cell differentiation"/>
    <property type="evidence" value="ECO:0007669"/>
    <property type="project" value="TreeGrafter"/>
</dbReference>
<keyword evidence="1" id="KW-0393">Immunoglobulin domain</keyword>
<dbReference type="InterPro" id="IPR007110">
    <property type="entry name" value="Ig-like_dom"/>
</dbReference>
<proteinExistence type="predicted"/>
<evidence type="ECO:0000256" key="1">
    <source>
        <dbReference type="ARBA" id="ARBA00023319"/>
    </source>
</evidence>
<reference evidence="4 5" key="1">
    <citation type="journal article" date="2021" name="G3 (Bethesda)">
        <title>Improved contiguity of the threespine stickleback genome using long-read sequencing.</title>
        <authorList>
            <person name="Nath S."/>
            <person name="Shaw D.E."/>
            <person name="White M.A."/>
        </authorList>
    </citation>
    <scope>NUCLEOTIDE SEQUENCE [LARGE SCALE GENOMIC DNA]</scope>
    <source>
        <strain evidence="4 5">Lake Benthic</strain>
    </source>
</reference>
<dbReference type="Proteomes" id="UP000007635">
    <property type="component" value="Chromosome V"/>
</dbReference>
<keyword evidence="5" id="KW-1185">Reference proteome</keyword>
<reference evidence="4" key="3">
    <citation type="submission" date="2025-09" db="UniProtKB">
        <authorList>
            <consortium name="Ensembl"/>
        </authorList>
    </citation>
    <scope>IDENTIFICATION</scope>
</reference>
<dbReference type="GO" id="GO:0009897">
    <property type="term" value="C:external side of plasma membrane"/>
    <property type="evidence" value="ECO:0007669"/>
    <property type="project" value="TreeGrafter"/>
</dbReference>
<organism evidence="4 5">
    <name type="scientific">Gasterosteus aculeatus aculeatus</name>
    <name type="common">three-spined stickleback</name>
    <dbReference type="NCBI Taxonomy" id="481459"/>
    <lineage>
        <taxon>Eukaryota</taxon>
        <taxon>Metazoa</taxon>
        <taxon>Chordata</taxon>
        <taxon>Craniata</taxon>
        <taxon>Vertebrata</taxon>
        <taxon>Euteleostomi</taxon>
        <taxon>Actinopterygii</taxon>
        <taxon>Neopterygii</taxon>
        <taxon>Teleostei</taxon>
        <taxon>Neoteleostei</taxon>
        <taxon>Acanthomorphata</taxon>
        <taxon>Eupercaria</taxon>
        <taxon>Perciformes</taxon>
        <taxon>Cottioidei</taxon>
        <taxon>Gasterosteales</taxon>
        <taxon>Gasterosteidae</taxon>
        <taxon>Gasterosteus</taxon>
    </lineage>
</organism>
<keyword evidence="2" id="KW-0812">Transmembrane</keyword>